<proteinExistence type="predicted"/>
<sequence length="545" mass="60433">MDRESIVASIEPVFLPPRATLTQATPPAFLAPPLNRHANWRGLPDCCVANILIRLPVLDLFRLGYLFSPRWLHIWRAQPLYLHDSQFTTPPIPAGNVADAITNVLELHVGYGVQVVGGWGGGDGGGGNEVAAGADGEDPGVIVNRPGAAVAQAQGVVVGPSGVGADEGFVSDEDHDLYDLVSNDGIIQNGGYEIGRVHFFRVETTLWRPDHIGRWCAALQRGRARLVSLANLSIPGRPDLPPALLDCTSLLGLHVFFFTVEAFHFDSLVRLRELSLFCCDRGPGMIERALHPKSEILKLMIHGADLESIAVAAPRLRCLVMFHNQNQVGTVTVDNAIQFRDLYLYPMRPSRLIINRAPRLRRIACLDLFNTVLEIQGIVIQAGMVEQPPQMPSVRILNLRVNYTAMRDRVPREIEQILRSFPCVDTLEISRDDDVTSAEGLLQWNDEHIYEGDNFFHGLVSFNNHLRWIYLTNFRGGKYELALIKAILDKARALTLLKMVYSPGPGSLVTEDILNQLNTALEIFMLHTPNDAFRGNYVSIVAAWA</sequence>
<dbReference type="Pfam" id="PF24758">
    <property type="entry name" value="LRR_At5g56370"/>
    <property type="match status" value="1"/>
</dbReference>
<dbReference type="InterPro" id="IPR055302">
    <property type="entry name" value="F-box_dom-containing"/>
</dbReference>
<dbReference type="AlphaFoldDB" id="A0A6G1BQT6"/>
<feature type="domain" description="F-box/LRR-repeat protein 15/At3g58940/PEG3-like LRR" evidence="1">
    <location>
        <begin position="213"/>
        <end position="429"/>
    </location>
</feature>
<dbReference type="PANTHER" id="PTHR32141">
    <property type="match status" value="1"/>
</dbReference>
<dbReference type="PANTHER" id="PTHR32141:SF168">
    <property type="entry name" value="OS12G0595200 PROTEIN"/>
    <property type="match status" value="1"/>
</dbReference>
<dbReference type="Proteomes" id="UP000479710">
    <property type="component" value="Unassembled WGS sequence"/>
</dbReference>
<accession>A0A6G1BQT6</accession>
<protein>
    <recommendedName>
        <fullName evidence="1">F-box/LRR-repeat protein 15/At3g58940/PEG3-like LRR domain-containing protein</fullName>
    </recommendedName>
</protein>
<name>A0A6G1BQT6_9ORYZ</name>
<evidence type="ECO:0000313" key="3">
    <source>
        <dbReference type="Proteomes" id="UP000479710"/>
    </source>
</evidence>
<reference evidence="2 3" key="1">
    <citation type="submission" date="2019-11" db="EMBL/GenBank/DDBJ databases">
        <title>Whole genome sequence of Oryza granulata.</title>
        <authorList>
            <person name="Li W."/>
        </authorList>
    </citation>
    <scope>NUCLEOTIDE SEQUENCE [LARGE SCALE GENOMIC DNA]</scope>
    <source>
        <strain evidence="3">cv. Menghai</strain>
        <tissue evidence="2">Leaf</tissue>
    </source>
</reference>
<dbReference type="OrthoDB" id="688227at2759"/>
<dbReference type="SUPFAM" id="SSF52058">
    <property type="entry name" value="L domain-like"/>
    <property type="match status" value="1"/>
</dbReference>
<organism evidence="2 3">
    <name type="scientific">Oryza meyeriana var. granulata</name>
    <dbReference type="NCBI Taxonomy" id="110450"/>
    <lineage>
        <taxon>Eukaryota</taxon>
        <taxon>Viridiplantae</taxon>
        <taxon>Streptophyta</taxon>
        <taxon>Embryophyta</taxon>
        <taxon>Tracheophyta</taxon>
        <taxon>Spermatophyta</taxon>
        <taxon>Magnoliopsida</taxon>
        <taxon>Liliopsida</taxon>
        <taxon>Poales</taxon>
        <taxon>Poaceae</taxon>
        <taxon>BOP clade</taxon>
        <taxon>Oryzoideae</taxon>
        <taxon>Oryzeae</taxon>
        <taxon>Oryzinae</taxon>
        <taxon>Oryza</taxon>
        <taxon>Oryza meyeriana</taxon>
    </lineage>
</organism>
<dbReference type="EMBL" id="SPHZ02000012">
    <property type="protein sequence ID" value="KAF0890206.1"/>
    <property type="molecule type" value="Genomic_DNA"/>
</dbReference>
<evidence type="ECO:0000313" key="2">
    <source>
        <dbReference type="EMBL" id="KAF0890206.1"/>
    </source>
</evidence>
<comment type="caution">
    <text evidence="2">The sequence shown here is derived from an EMBL/GenBank/DDBJ whole genome shotgun (WGS) entry which is preliminary data.</text>
</comment>
<gene>
    <name evidence="2" type="ORF">E2562_039065</name>
</gene>
<keyword evidence="3" id="KW-1185">Reference proteome</keyword>
<evidence type="ECO:0000259" key="1">
    <source>
        <dbReference type="Pfam" id="PF24758"/>
    </source>
</evidence>
<dbReference type="InterPro" id="IPR055411">
    <property type="entry name" value="LRR_FXL15/At3g58940/PEG3-like"/>
</dbReference>